<dbReference type="PANTHER" id="PTHR15237">
    <property type="entry name" value="DNA REPAIR PROTEIN RAD9"/>
    <property type="match status" value="1"/>
</dbReference>
<dbReference type="GO" id="GO:0071479">
    <property type="term" value="P:cellular response to ionizing radiation"/>
    <property type="evidence" value="ECO:0007669"/>
    <property type="project" value="TreeGrafter"/>
</dbReference>
<evidence type="ECO:0000313" key="2">
    <source>
        <dbReference type="EMBL" id="ODV87006.1"/>
    </source>
</evidence>
<dbReference type="GO" id="GO:0000076">
    <property type="term" value="P:DNA replication checkpoint signaling"/>
    <property type="evidence" value="ECO:0007669"/>
    <property type="project" value="TreeGrafter"/>
</dbReference>
<dbReference type="GO" id="GO:0030896">
    <property type="term" value="C:checkpoint clamp complex"/>
    <property type="evidence" value="ECO:0007669"/>
    <property type="project" value="InterPro"/>
</dbReference>
<dbReference type="OrthoDB" id="3992718at2759"/>
<organism evidence="2 3">
    <name type="scientific">[Candida] arabinofermentans NRRL YB-2248</name>
    <dbReference type="NCBI Taxonomy" id="983967"/>
    <lineage>
        <taxon>Eukaryota</taxon>
        <taxon>Fungi</taxon>
        <taxon>Dikarya</taxon>
        <taxon>Ascomycota</taxon>
        <taxon>Saccharomycotina</taxon>
        <taxon>Pichiomycetes</taxon>
        <taxon>Pichiales</taxon>
        <taxon>Pichiaceae</taxon>
        <taxon>Ogataea</taxon>
        <taxon>Ogataea/Candida clade</taxon>
    </lineage>
</organism>
<dbReference type="GO" id="GO:0006281">
    <property type="term" value="P:DNA repair"/>
    <property type="evidence" value="ECO:0007669"/>
    <property type="project" value="TreeGrafter"/>
</dbReference>
<accession>A0A1E4T5I6</accession>
<name>A0A1E4T5I6_9ASCO</name>
<evidence type="ECO:0000256" key="1">
    <source>
        <dbReference type="SAM" id="MobiDB-lite"/>
    </source>
</evidence>
<dbReference type="EMBL" id="KV453849">
    <property type="protein sequence ID" value="ODV87006.1"/>
    <property type="molecule type" value="Genomic_DNA"/>
</dbReference>
<feature type="region of interest" description="Disordered" evidence="1">
    <location>
        <begin position="539"/>
        <end position="571"/>
    </location>
</feature>
<dbReference type="PANTHER" id="PTHR15237:SF0">
    <property type="entry name" value="CELL CYCLE CHECKPOINT CONTROL PROTEIN"/>
    <property type="match status" value="1"/>
</dbReference>
<reference evidence="3" key="1">
    <citation type="submission" date="2016-04" db="EMBL/GenBank/DDBJ databases">
        <title>Comparative genomics of biotechnologically important yeasts.</title>
        <authorList>
            <consortium name="DOE Joint Genome Institute"/>
            <person name="Riley R."/>
            <person name="Haridas S."/>
            <person name="Wolfe K.H."/>
            <person name="Lopes M.R."/>
            <person name="Hittinger C.T."/>
            <person name="Goker M."/>
            <person name="Salamov A."/>
            <person name="Wisecaver J."/>
            <person name="Long T.M."/>
            <person name="Aerts A.L."/>
            <person name="Barry K."/>
            <person name="Choi C."/>
            <person name="Clum A."/>
            <person name="Coughlan A.Y."/>
            <person name="Deshpande S."/>
            <person name="Douglass A.P."/>
            <person name="Hanson S.J."/>
            <person name="Klenk H.-P."/>
            <person name="Labutti K."/>
            <person name="Lapidus A."/>
            <person name="Lindquist E."/>
            <person name="Lipzen A."/>
            <person name="Meier-Kolthoff J.P."/>
            <person name="Ohm R.A."/>
            <person name="Otillar R.P."/>
            <person name="Pangilinan J."/>
            <person name="Peng Y."/>
            <person name="Rokas A."/>
            <person name="Rosa C.A."/>
            <person name="Scheuner C."/>
            <person name="Sibirny A.A."/>
            <person name="Slot J.C."/>
            <person name="Stielow J.B."/>
            <person name="Sun H."/>
            <person name="Kurtzman C.P."/>
            <person name="Blackwell M."/>
            <person name="Grigoriev I.V."/>
            <person name="Jeffries T.W."/>
        </authorList>
    </citation>
    <scope>NUCLEOTIDE SEQUENCE [LARGE SCALE GENOMIC DNA]</scope>
    <source>
        <strain evidence="3">NRRL YB-2248</strain>
    </source>
</reference>
<protein>
    <submittedName>
        <fullName evidence="2">Uncharacterized protein</fullName>
    </submittedName>
</protein>
<proteinExistence type="predicted"/>
<dbReference type="Proteomes" id="UP000094801">
    <property type="component" value="Unassembled WGS sequence"/>
</dbReference>
<keyword evidence="3" id="KW-1185">Reference proteome</keyword>
<dbReference type="Gene3D" id="3.70.10.10">
    <property type="match status" value="1"/>
</dbReference>
<sequence length="571" mass="66448">MPFRFETELGTSESKSLWTKSIYSLSTVSDVIKFTIRQSTTHDHQDENHEDDVNSSKSISSSEILLTAVNITKTSSLNCCFKSDFFKSFKIEGQLPNQPSEEDNNRARSFSFLINSKNLNVLFKDCGDNTEIFKLLILHDDVETSSRLYSNRLFIEFKTKNEMTKKYQLSFNQGLESFDLKISHIHRSLLNQQDITDRIKKNQESFHDDEQEEDDDNEEEEDRVHHFVIDAKILRRFLAMFPYALEDFKIEALPYARKLLLHGFNRQRVLTSKKLQNLTNQPMNLSILLSLNDMVHDNFLPVSKESKHQVSFRLRDFKTFIQLISSNYWTFNEKSKLQHQQQQHQDDLDSSEASLCEFMFSLAGSPLVFERRYSIDKDNRVLDICTITLILISDAETDKLQIQQNQKRQVLQSRPNSFVLKSVNQLATESHKAPSPPPTTTHHNDEPLFVPMDDDYASQTMNNIEAISLKRRHEDEHDIADKRMRNEVEVEAEVEPEVEPETDLHAAELDREVDSIFWDNSRYHHTSISRVDAIVKDSTKENHIDENDDDDDDDDMLGPTQNVPRVKGIFD</sequence>
<evidence type="ECO:0000313" key="3">
    <source>
        <dbReference type="Proteomes" id="UP000094801"/>
    </source>
</evidence>
<dbReference type="STRING" id="983967.A0A1E4T5I6"/>
<feature type="compositionally biased region" description="Acidic residues" evidence="1">
    <location>
        <begin position="546"/>
        <end position="556"/>
    </location>
</feature>
<feature type="region of interest" description="Disordered" evidence="1">
    <location>
        <begin position="426"/>
        <end position="446"/>
    </location>
</feature>
<gene>
    <name evidence="2" type="ORF">CANARDRAFT_6566</name>
</gene>
<dbReference type="InterPro" id="IPR007268">
    <property type="entry name" value="Rad9/Ddc1"/>
</dbReference>
<dbReference type="AlphaFoldDB" id="A0A1E4T5I6"/>
<dbReference type="GO" id="GO:0031573">
    <property type="term" value="P:mitotic intra-S DNA damage checkpoint signaling"/>
    <property type="evidence" value="ECO:0007669"/>
    <property type="project" value="TreeGrafter"/>
</dbReference>